<comment type="catalytic activity">
    <reaction evidence="6">
        <text>(S)-dihydroorotate + H2O = N-carbamoyl-L-aspartate + H(+)</text>
        <dbReference type="Rhea" id="RHEA:24296"/>
        <dbReference type="ChEBI" id="CHEBI:15377"/>
        <dbReference type="ChEBI" id="CHEBI:15378"/>
        <dbReference type="ChEBI" id="CHEBI:30864"/>
        <dbReference type="ChEBI" id="CHEBI:32814"/>
        <dbReference type="EC" id="3.5.2.3"/>
    </reaction>
</comment>
<dbReference type="GO" id="GO:0005737">
    <property type="term" value="C:cytoplasm"/>
    <property type="evidence" value="ECO:0007669"/>
    <property type="project" value="TreeGrafter"/>
</dbReference>
<dbReference type="GO" id="GO:0004038">
    <property type="term" value="F:allantoinase activity"/>
    <property type="evidence" value="ECO:0007669"/>
    <property type="project" value="TreeGrafter"/>
</dbReference>
<evidence type="ECO:0000256" key="3">
    <source>
        <dbReference type="ARBA" id="ARBA00022723"/>
    </source>
</evidence>
<evidence type="ECO:0000256" key="5">
    <source>
        <dbReference type="ARBA" id="ARBA00022975"/>
    </source>
</evidence>
<keyword evidence="3 6" id="KW-0479">Metal-binding</keyword>
<name>A0A060JLT1_9MICO</name>
<organism evidence="8 9">
    <name type="scientific">Rhodoluna lacicola</name>
    <dbReference type="NCBI Taxonomy" id="529884"/>
    <lineage>
        <taxon>Bacteria</taxon>
        <taxon>Bacillati</taxon>
        <taxon>Actinomycetota</taxon>
        <taxon>Actinomycetes</taxon>
        <taxon>Micrococcales</taxon>
        <taxon>Microbacteriaceae</taxon>
        <taxon>Luna cluster</taxon>
        <taxon>Luna-1 subcluster</taxon>
        <taxon>Rhodoluna</taxon>
    </lineage>
</organism>
<feature type="binding site" evidence="6">
    <location>
        <position position="176"/>
    </location>
    <ligand>
        <name>Zn(2+)</name>
        <dbReference type="ChEBI" id="CHEBI:29105"/>
        <label>2</label>
    </ligand>
</feature>
<evidence type="ECO:0000259" key="7">
    <source>
        <dbReference type="Pfam" id="PF12890"/>
    </source>
</evidence>
<dbReference type="GO" id="GO:0004151">
    <property type="term" value="F:dihydroorotase activity"/>
    <property type="evidence" value="ECO:0007669"/>
    <property type="project" value="UniProtKB-UniRule"/>
</dbReference>
<dbReference type="EMBL" id="CP007490">
    <property type="protein sequence ID" value="AIC47543.1"/>
    <property type="molecule type" value="Genomic_DNA"/>
</dbReference>
<feature type="binding site" evidence="6">
    <location>
        <position position="302"/>
    </location>
    <ligand>
        <name>Zn(2+)</name>
        <dbReference type="ChEBI" id="CHEBI:29105"/>
        <label>1</label>
    </ligand>
</feature>
<dbReference type="Gene3D" id="3.20.20.140">
    <property type="entry name" value="Metal-dependent hydrolases"/>
    <property type="match status" value="1"/>
</dbReference>
<feature type="binding site" evidence="6">
    <location>
        <begin position="57"/>
        <end position="59"/>
    </location>
    <ligand>
        <name>substrate</name>
    </ligand>
</feature>
<dbReference type="GO" id="GO:0008270">
    <property type="term" value="F:zinc ion binding"/>
    <property type="evidence" value="ECO:0007669"/>
    <property type="project" value="UniProtKB-UniRule"/>
</dbReference>
<reference evidence="8 9" key="1">
    <citation type="journal article" date="2014" name="Int. J. Syst. Evol. Microbiol.">
        <title>Rhodoluna lacicola gen. nov., sp. nov., a planktonic freshwater bacterium with stream-lined genome.</title>
        <authorList>
            <person name="Hahn M."/>
            <person name="Schmidt J."/>
            <person name="Taipale S.J."/>
            <person name="Doolittle W.F."/>
            <person name="Koll U."/>
        </authorList>
    </citation>
    <scope>NUCLEOTIDE SEQUENCE [LARGE SCALE GENOMIC DNA]</scope>
    <source>
        <strain evidence="8 9">MWH-Ta8</strain>
    </source>
</reference>
<dbReference type="KEGG" id="rla:Rhola_00007390"/>
<keyword evidence="5 6" id="KW-0665">Pyrimidine biosynthesis</keyword>
<dbReference type="GO" id="GO:0044205">
    <property type="term" value="P:'de novo' UMP biosynthetic process"/>
    <property type="evidence" value="ECO:0007669"/>
    <property type="project" value="UniProtKB-UniRule"/>
</dbReference>
<comment type="similarity">
    <text evidence="2 6">Belongs to the metallo-dependent hydrolases superfamily. DHOase family. Class I DHOase subfamily.</text>
</comment>
<dbReference type="InterPro" id="IPR011059">
    <property type="entry name" value="Metal-dep_hydrolase_composite"/>
</dbReference>
<dbReference type="PANTHER" id="PTHR43668">
    <property type="entry name" value="ALLANTOINASE"/>
    <property type="match status" value="1"/>
</dbReference>
<evidence type="ECO:0000313" key="8">
    <source>
        <dbReference type="EMBL" id="AIC47543.1"/>
    </source>
</evidence>
<dbReference type="PATRIC" id="fig|529884.3.peg.702"/>
<feature type="binding site" evidence="6">
    <location>
        <position position="229"/>
    </location>
    <ligand>
        <name>Zn(2+)</name>
        <dbReference type="ChEBI" id="CHEBI:29105"/>
        <label>2</label>
    </ligand>
</feature>
<feature type="binding site" evidence="6">
    <location>
        <position position="57"/>
    </location>
    <ligand>
        <name>Zn(2+)</name>
        <dbReference type="ChEBI" id="CHEBI:29105"/>
        <label>1</label>
    </ligand>
</feature>
<protein>
    <recommendedName>
        <fullName evidence="6">Dihydroorotase</fullName>
        <shortName evidence="6">DHOase</shortName>
        <ecNumber evidence="6">3.5.2.3</ecNumber>
    </recommendedName>
</protein>
<dbReference type="InterPro" id="IPR024403">
    <property type="entry name" value="DHOase_cat"/>
</dbReference>
<dbReference type="NCBIfam" id="TIGR00857">
    <property type="entry name" value="pyrC_multi"/>
    <property type="match status" value="1"/>
</dbReference>
<dbReference type="SUPFAM" id="SSF51338">
    <property type="entry name" value="Composite domain of metallo-dependent hydrolases"/>
    <property type="match status" value="1"/>
</dbReference>
<keyword evidence="4 6" id="KW-0378">Hydrolase</keyword>
<feature type="binding site" evidence="6">
    <location>
        <begin position="320"/>
        <end position="321"/>
    </location>
    <ligand>
        <name>substrate</name>
    </ligand>
</feature>
<dbReference type="STRING" id="529884.Rhola_00007390"/>
<proteinExistence type="inferred from homology"/>
<feature type="binding site" evidence="6">
    <location>
        <position position="306"/>
    </location>
    <ligand>
        <name>substrate</name>
    </ligand>
</feature>
<dbReference type="SUPFAM" id="SSF51556">
    <property type="entry name" value="Metallo-dependent hydrolases"/>
    <property type="match status" value="1"/>
</dbReference>
<feature type="domain" description="Dihydroorotase catalytic" evidence="7">
    <location>
        <begin position="46"/>
        <end position="234"/>
    </location>
</feature>
<keyword evidence="9" id="KW-1185">Reference proteome</keyword>
<evidence type="ECO:0000256" key="2">
    <source>
        <dbReference type="ARBA" id="ARBA00010286"/>
    </source>
</evidence>
<accession>A0A060JLT1</accession>
<dbReference type="AlphaFoldDB" id="A0A060JLT1"/>
<feature type="active site" evidence="6">
    <location>
        <position position="302"/>
    </location>
</feature>
<dbReference type="PANTHER" id="PTHR43668:SF2">
    <property type="entry name" value="ALLANTOINASE"/>
    <property type="match status" value="1"/>
</dbReference>
<feature type="binding site" evidence="6">
    <location>
        <position position="149"/>
    </location>
    <ligand>
        <name>Zn(2+)</name>
        <dbReference type="ChEBI" id="CHEBI:29105"/>
        <label>2</label>
    </ligand>
</feature>
<evidence type="ECO:0000256" key="1">
    <source>
        <dbReference type="ARBA" id="ARBA00002368"/>
    </source>
</evidence>
<feature type="binding site" evidence="6">
    <location>
        <position position="55"/>
    </location>
    <ligand>
        <name>Zn(2+)</name>
        <dbReference type="ChEBI" id="CHEBI:29105"/>
        <label>1</label>
    </ligand>
</feature>
<sequence>MPTNYVLKNAQLADGSVQDIQIQDEKIVAVGKSLRADETIDCTGLVALPGFVDLHTHLREPGFEQSETVLTGTQSAALGGFTAVHAMANTMPVADTAGVVEQVASLGKEAGYADVYPIGAVTVGLEGKQLAELGAMANSKAKVRVFSDDGKCVHDPVIMRRALEYVKAFDGVIAQHAQEPRLTEGAQMHEGAVSAELGLTGWPSVAEESIIARDVLLAEHVDSRIHICHLSTKGSVEIVRWAKARGIKVTAEVTPHHLLLTDDLVRSYDSVYKVNPPLRTSEDVTALREALIDGTIDIIATDHAPHPIESKDCEWNAAAFGMLGLETAASIAQEVLIQSGKSDWNRFSQVLSKNPARIAGDQEQGQEIQAGSFANIVLIDPRVKRKVVSESASKSINSPFVGLELPGKITHTIYRGYFTVRDSILAEQGRS</sequence>
<dbReference type="OrthoDB" id="9803027at2"/>
<dbReference type="EC" id="3.5.2.3" evidence="6"/>
<comment type="function">
    <text evidence="1 6">Catalyzes the reversible cyclization of carbamoyl aspartate to dihydroorotate.</text>
</comment>
<feature type="binding site" evidence="6">
    <location>
        <position position="89"/>
    </location>
    <ligand>
        <name>substrate</name>
    </ligand>
</feature>
<dbReference type="UniPathway" id="UPA00070">
    <property type="reaction ID" value="UER00117"/>
</dbReference>
<evidence type="ECO:0000256" key="6">
    <source>
        <dbReference type="HAMAP-Rule" id="MF_00220"/>
    </source>
</evidence>
<gene>
    <name evidence="6" type="primary">pyrC</name>
    <name evidence="8" type="ORF">Rhola_00007390</name>
</gene>
<dbReference type="Proteomes" id="UP000067708">
    <property type="component" value="Chromosome"/>
</dbReference>
<dbReference type="RefSeq" id="WP_038502419.1">
    <property type="nucleotide sequence ID" value="NZ_CP007490.1"/>
</dbReference>
<dbReference type="InterPro" id="IPR002195">
    <property type="entry name" value="Dihydroorotase_CS"/>
</dbReference>
<evidence type="ECO:0000313" key="9">
    <source>
        <dbReference type="Proteomes" id="UP000067708"/>
    </source>
</evidence>
<dbReference type="HOGENOM" id="CLU_015572_1_0_11"/>
<dbReference type="InterPro" id="IPR004722">
    <property type="entry name" value="DHOase"/>
</dbReference>
<dbReference type="Gene3D" id="2.30.40.10">
    <property type="entry name" value="Urease, subunit C, domain 1"/>
    <property type="match status" value="1"/>
</dbReference>
<dbReference type="HAMAP" id="MF_00220_B">
    <property type="entry name" value="PyrC_classI_B"/>
    <property type="match status" value="1"/>
</dbReference>
<dbReference type="PROSITE" id="PS00483">
    <property type="entry name" value="DIHYDROOROTASE_2"/>
    <property type="match status" value="1"/>
</dbReference>
<dbReference type="InterPro" id="IPR050138">
    <property type="entry name" value="DHOase/Allantoinase_Hydrolase"/>
</dbReference>
<dbReference type="InterPro" id="IPR032466">
    <property type="entry name" value="Metal_Hydrolase"/>
</dbReference>
<comment type="cofactor">
    <cofactor evidence="6">
        <name>Zn(2+)</name>
        <dbReference type="ChEBI" id="CHEBI:29105"/>
    </cofactor>
    <text evidence="6">Binds 2 Zn(2+) ions per subunit.</text>
</comment>
<evidence type="ECO:0000256" key="4">
    <source>
        <dbReference type="ARBA" id="ARBA00022801"/>
    </source>
</evidence>
<dbReference type="CDD" id="cd01317">
    <property type="entry name" value="DHOase_IIa"/>
    <property type="match status" value="1"/>
</dbReference>
<feature type="binding site" evidence="6">
    <location>
        <position position="275"/>
    </location>
    <ligand>
        <name>substrate</name>
    </ligand>
</feature>
<dbReference type="GO" id="GO:0006145">
    <property type="term" value="P:purine nucleobase catabolic process"/>
    <property type="evidence" value="ECO:0007669"/>
    <property type="project" value="TreeGrafter"/>
</dbReference>
<keyword evidence="6" id="KW-0862">Zinc</keyword>
<comment type="pathway">
    <text evidence="6">Pyrimidine metabolism; UMP biosynthesis via de novo pathway; (S)-dihydroorotate from bicarbonate: step 3/3.</text>
</comment>
<dbReference type="NCBIfam" id="NF006836">
    <property type="entry name" value="PRK09357.1-1"/>
    <property type="match status" value="1"/>
</dbReference>
<dbReference type="Pfam" id="PF12890">
    <property type="entry name" value="DHOase"/>
    <property type="match status" value="1"/>
</dbReference>
<feature type="binding site" evidence="6">
    <location>
        <position position="149"/>
    </location>
    <ligand>
        <name>Zn(2+)</name>
        <dbReference type="ChEBI" id="CHEBI:29105"/>
        <label>1</label>
    </ligand>
</feature>
<dbReference type="eggNOG" id="COG0044">
    <property type="taxonomic scope" value="Bacteria"/>
</dbReference>